<evidence type="ECO:0000313" key="2">
    <source>
        <dbReference type="Proteomes" id="UP000076574"/>
    </source>
</evidence>
<sequence length="75" mass="8632">MHFISQAHQLIMQPGIHCAFGRICCEIPHQTRLCSIYPQFFDRSQKIFHETRRSLLMKAGALQAVSSPIYATDVR</sequence>
<keyword evidence="2" id="KW-1185">Reference proteome</keyword>
<evidence type="ECO:0000313" key="1">
    <source>
        <dbReference type="EMBL" id="KZD20442.1"/>
    </source>
</evidence>
<gene>
    <name evidence="1" type="ORF">A4A58_19660</name>
</gene>
<dbReference type="EMBL" id="LVYV01000056">
    <property type="protein sequence ID" value="KZD20442.1"/>
    <property type="molecule type" value="Genomic_DNA"/>
</dbReference>
<accession>A0A161SKF2</accession>
<protein>
    <submittedName>
        <fullName evidence="1">Uncharacterized protein</fullName>
    </submittedName>
</protein>
<organism evidence="1 2">
    <name type="scientific">Tardiphaga robiniae</name>
    <dbReference type="NCBI Taxonomy" id="943830"/>
    <lineage>
        <taxon>Bacteria</taxon>
        <taxon>Pseudomonadati</taxon>
        <taxon>Pseudomonadota</taxon>
        <taxon>Alphaproteobacteria</taxon>
        <taxon>Hyphomicrobiales</taxon>
        <taxon>Nitrobacteraceae</taxon>
        <taxon>Tardiphaga</taxon>
    </lineage>
</organism>
<name>A0A161SKF2_9BRAD</name>
<dbReference type="AlphaFoldDB" id="A0A161SKF2"/>
<proteinExistence type="predicted"/>
<comment type="caution">
    <text evidence="1">The sequence shown here is derived from an EMBL/GenBank/DDBJ whole genome shotgun (WGS) entry which is preliminary data.</text>
</comment>
<reference evidence="1 2" key="1">
    <citation type="submission" date="2016-03" db="EMBL/GenBank/DDBJ databases">
        <title>Microsymbionts genomes from the relict species Vavilovia formosa (Stev.) Fed.</title>
        <authorList>
            <person name="Kopat V."/>
            <person name="Chirak E."/>
            <person name="Kimeklis A."/>
            <person name="Andronov E."/>
        </authorList>
    </citation>
    <scope>NUCLEOTIDE SEQUENCE [LARGE SCALE GENOMIC DNA]</scope>
    <source>
        <strain evidence="1 2">Vaf07</strain>
    </source>
</reference>
<dbReference type="Proteomes" id="UP000076574">
    <property type="component" value="Unassembled WGS sequence"/>
</dbReference>